<dbReference type="RefSeq" id="WP_054863248.1">
    <property type="nucleotide sequence ID" value="NZ_MWPH01000001.1"/>
</dbReference>
<proteinExistence type="predicted"/>
<dbReference type="SUPFAM" id="SSF52788">
    <property type="entry name" value="Phosphotyrosine protein phosphatases I"/>
    <property type="match status" value="1"/>
</dbReference>
<reference evidence="3 4" key="1">
    <citation type="submission" date="2017-02" db="EMBL/GenBank/DDBJ databases">
        <title>Natronthermophilus aegyptiacus gen. nov.,sp. nov., an aerobic, extremely halophilic alkalithermophilic archaeon isolated from the athalassohaline Wadi An Natrun, Egypt.</title>
        <authorList>
            <person name="Zhao B."/>
        </authorList>
    </citation>
    <scope>NUCLEOTIDE SEQUENCE [LARGE SCALE GENOMIC DNA]</scope>
    <source>
        <strain evidence="3 4">CGMCC 1.3597</strain>
    </source>
</reference>
<dbReference type="OrthoDB" id="295776at2157"/>
<dbReference type="PANTHER" id="PTHR43428:SF1">
    <property type="entry name" value="ARSENATE REDUCTASE"/>
    <property type="match status" value="1"/>
</dbReference>
<dbReference type="Gene3D" id="3.40.50.2300">
    <property type="match status" value="1"/>
</dbReference>
<dbReference type="SMART" id="SM00226">
    <property type="entry name" value="LMWPc"/>
    <property type="match status" value="1"/>
</dbReference>
<dbReference type="InterPro" id="IPR023485">
    <property type="entry name" value="Ptyr_pPase"/>
</dbReference>
<dbReference type="AlphaFoldDB" id="A0A202EB93"/>
<name>A0A202EB93_9EURY</name>
<dbReference type="PANTHER" id="PTHR43428">
    <property type="entry name" value="ARSENATE REDUCTASE"/>
    <property type="match status" value="1"/>
</dbReference>
<gene>
    <name evidence="3" type="ORF">B2G88_01390</name>
</gene>
<keyword evidence="4" id="KW-1185">Reference proteome</keyword>
<evidence type="ECO:0000313" key="4">
    <source>
        <dbReference type="Proteomes" id="UP000196084"/>
    </source>
</evidence>
<keyword evidence="1" id="KW-0059">Arsenical resistance</keyword>
<dbReference type="GO" id="GO:0046685">
    <property type="term" value="P:response to arsenic-containing substance"/>
    <property type="evidence" value="ECO:0007669"/>
    <property type="project" value="UniProtKB-KW"/>
</dbReference>
<dbReference type="InterPro" id="IPR036196">
    <property type="entry name" value="Ptyr_pPase_sf"/>
</dbReference>
<feature type="domain" description="Phosphotyrosine protein phosphatase I" evidence="2">
    <location>
        <begin position="5"/>
        <end position="134"/>
    </location>
</feature>
<evidence type="ECO:0000313" key="3">
    <source>
        <dbReference type="EMBL" id="OVE85505.1"/>
    </source>
</evidence>
<accession>A0A202EB93</accession>
<dbReference type="EMBL" id="MWPH01000001">
    <property type="protein sequence ID" value="OVE85505.1"/>
    <property type="molecule type" value="Genomic_DNA"/>
</dbReference>
<comment type="caution">
    <text evidence="3">The sequence shown here is derived from an EMBL/GenBank/DDBJ whole genome shotgun (WGS) entry which is preliminary data.</text>
</comment>
<dbReference type="Pfam" id="PF01451">
    <property type="entry name" value="LMWPc"/>
    <property type="match status" value="1"/>
</dbReference>
<sequence>MAPDTRIALICVQNAGRSQMATAYAERERTERDLEDHIEIISGGTHPAEAVHDVVIEAMGEDDIDLSNRTPQAVSEAELESCDYVATMGCSTLDLEADTDVRDWDLPDPHGEDLETAHSIREDVRARVADLFDELEAESA</sequence>
<evidence type="ECO:0000259" key="2">
    <source>
        <dbReference type="SMART" id="SM00226"/>
    </source>
</evidence>
<organism evidence="3 4">
    <name type="scientific">Natronolimnobius baerhuensis</name>
    <dbReference type="NCBI Taxonomy" id="253108"/>
    <lineage>
        <taxon>Archaea</taxon>
        <taxon>Methanobacteriati</taxon>
        <taxon>Methanobacteriota</taxon>
        <taxon>Stenosarchaea group</taxon>
        <taxon>Halobacteria</taxon>
        <taxon>Halobacteriales</taxon>
        <taxon>Natrialbaceae</taxon>
        <taxon>Natronolimnobius</taxon>
    </lineage>
</organism>
<evidence type="ECO:0000256" key="1">
    <source>
        <dbReference type="ARBA" id="ARBA00022849"/>
    </source>
</evidence>
<dbReference type="Proteomes" id="UP000196084">
    <property type="component" value="Unassembled WGS sequence"/>
</dbReference>
<protein>
    <submittedName>
        <fullName evidence="3">Low molecular weight phosphatase family protein</fullName>
    </submittedName>
</protein>